<dbReference type="GO" id="GO:0000110">
    <property type="term" value="C:nucleotide-excision repair factor 1 complex"/>
    <property type="evidence" value="ECO:0007669"/>
    <property type="project" value="TreeGrafter"/>
</dbReference>
<keyword evidence="5" id="KW-0227">DNA damage</keyword>
<dbReference type="GO" id="GO:0000724">
    <property type="term" value="P:double-strand break repair via homologous recombination"/>
    <property type="evidence" value="ECO:0007669"/>
    <property type="project" value="TreeGrafter"/>
</dbReference>
<sequence>MLPFEEQILSDLLEDPHGGLVVLSSGLPLHSLVASLLLLHHSSAGALLLLSASDSQKPSILRSLQRLQDPNPNSSLPSELAGDLPGHQRAALYASGAAFFVTARVLVADLLVPRAPPGSISSLIILNAHRLSETSPEAFIARLLRRHSPRASVVALSDRPLPLSSGFSKPERILKSLYIKKLHLWPRFHVVVSADLEKTPPEVVDVRLPVTAAMKGVQSAALEAMGACLKELRRTNKVDVEDLTVENGLFKSFDEIVRRQLDPIWHTLGKKTKQLVNDLKTLRKLMDYLVRYDAVTFLKYLDTLRVSEGGRSVWIFAESSYKIFEFAKKRVYQVLRADGSKIIMDNKTTANKKRKVNDDNNKDKENEASCSDGGKALTNSGVMLEEVLEEAPKWKVLRELLEEIEEERKIVALREDELGVEDTRDDTGIVLVACKDERSCLQLEACITKGPHQVMREEWEKYLLGKAELHGLQKRSKKKNQDPKGFGILNGMVANGPFENTDPSSISKLENDALLAAASEISHLASEEICVGDSSGPCAIRGRSRKGRGRGRSKKTPGKGEVSVKRNKNPGDDKMIGKGYSSIEVQGTEKDAEHAADLQERPLPDATTDKAVLRRHSKDHGTSESTNAKPLPPVQFYAFESGKHILDVWKPSAIIVYHPDVAFVREIEVYKAENPSRKLKVYFLFYEDSTEVQKFEASIRRENAAFESLIRQKSLMMIPVDQDGRCIGLTSFIEPDVHGLQNSQTRKAGGRKMIEKEMQVIVDMREFMSSLPNVLHQKGMRIIPVTLEVGDYVLSPMICVERKSIMDLFQSFSSGRLYHQVETMVRYYRMPVLLIEFSHDKSFSFQSASDISDDVSPTSIISKLSLLILHFPRLRLVWSRSVHATAEIFASLKVNQDEPDETKAVRVGVPSEDGVIENDVRAENYNTSAVEFLRRLPGVTDSNYRALMDGCNSLAELVLLPIERLAELMGGQKSARVLKDFLDAKFPTLL</sequence>
<dbReference type="Gene3D" id="3.40.50.10130">
    <property type="match status" value="1"/>
</dbReference>
<dbReference type="SUPFAM" id="SSF52980">
    <property type="entry name" value="Restriction endonuclease-like"/>
    <property type="match status" value="1"/>
</dbReference>
<dbReference type="Gene3D" id="1.10.150.20">
    <property type="entry name" value="5' to 3' exonuclease, C-terminal subdomain"/>
    <property type="match status" value="1"/>
</dbReference>
<evidence type="ECO:0000256" key="10">
    <source>
        <dbReference type="SAM" id="MobiDB-lite"/>
    </source>
</evidence>
<proteinExistence type="inferred from homology"/>
<dbReference type="GO" id="GO:0003697">
    <property type="term" value="F:single-stranded DNA binding"/>
    <property type="evidence" value="ECO:0007669"/>
    <property type="project" value="TreeGrafter"/>
</dbReference>
<dbReference type="EMBL" id="JAGGNH010000010">
    <property type="protein sequence ID" value="KAJ0961809.1"/>
    <property type="molecule type" value="Genomic_DNA"/>
</dbReference>
<dbReference type="FunFam" id="3.40.50.10130:FF:000002">
    <property type="entry name" value="DNA repair endonuclease XPF"/>
    <property type="match status" value="1"/>
</dbReference>
<keyword evidence="8" id="KW-0234">DNA repair</keyword>
<dbReference type="PANTHER" id="PTHR10150">
    <property type="entry name" value="DNA REPAIR ENDONUCLEASE XPF"/>
    <property type="match status" value="1"/>
</dbReference>
<evidence type="ECO:0000256" key="9">
    <source>
        <dbReference type="ARBA" id="ARBA00023242"/>
    </source>
</evidence>
<evidence type="ECO:0000256" key="4">
    <source>
        <dbReference type="ARBA" id="ARBA00022759"/>
    </source>
</evidence>
<keyword evidence="6" id="KW-0378">Hydrolase</keyword>
<evidence type="ECO:0000256" key="1">
    <source>
        <dbReference type="ARBA" id="ARBA00004123"/>
    </source>
</evidence>
<evidence type="ECO:0000256" key="7">
    <source>
        <dbReference type="ARBA" id="ARBA00023125"/>
    </source>
</evidence>
<reference evidence="12" key="2">
    <citation type="journal article" date="2022" name="Hortic Res">
        <title>The genome of Dioscorea zingiberensis sheds light on the biosynthesis, origin and evolution of the medicinally important diosgenin saponins.</title>
        <authorList>
            <person name="Li Y."/>
            <person name="Tan C."/>
            <person name="Li Z."/>
            <person name="Guo J."/>
            <person name="Li S."/>
            <person name="Chen X."/>
            <person name="Wang C."/>
            <person name="Dai X."/>
            <person name="Yang H."/>
            <person name="Song W."/>
            <person name="Hou L."/>
            <person name="Xu J."/>
            <person name="Tong Z."/>
            <person name="Xu A."/>
            <person name="Yuan X."/>
            <person name="Wang W."/>
            <person name="Yang Q."/>
            <person name="Chen L."/>
            <person name="Sun Z."/>
            <person name="Wang K."/>
            <person name="Pan B."/>
            <person name="Chen J."/>
            <person name="Bao Y."/>
            <person name="Liu F."/>
            <person name="Qi X."/>
            <person name="Gang D.R."/>
            <person name="Wen J."/>
            <person name="Li J."/>
        </authorList>
    </citation>
    <scope>NUCLEOTIDE SEQUENCE</scope>
    <source>
        <strain evidence="12">Dzin_1.0</strain>
    </source>
</reference>
<evidence type="ECO:0000256" key="8">
    <source>
        <dbReference type="ARBA" id="ARBA00023204"/>
    </source>
</evidence>
<evidence type="ECO:0000313" key="13">
    <source>
        <dbReference type="Proteomes" id="UP001085076"/>
    </source>
</evidence>
<feature type="compositionally biased region" description="Basic residues" evidence="10">
    <location>
        <begin position="542"/>
        <end position="557"/>
    </location>
</feature>
<name>A0A9D5BVX5_9LILI</name>
<feature type="region of interest" description="Disordered" evidence="10">
    <location>
        <begin position="352"/>
        <end position="374"/>
    </location>
</feature>
<dbReference type="GO" id="GO:0000712">
    <property type="term" value="P:resolution of meiotic recombination intermediates"/>
    <property type="evidence" value="ECO:0007669"/>
    <property type="project" value="TreeGrafter"/>
</dbReference>
<evidence type="ECO:0000259" key="11">
    <source>
        <dbReference type="SMART" id="SM00891"/>
    </source>
</evidence>
<keyword evidence="7" id="KW-0238">DNA-binding</keyword>
<accession>A0A9D5BVX5</accession>
<dbReference type="GO" id="GO:0000014">
    <property type="term" value="F:single-stranded DNA endodeoxyribonuclease activity"/>
    <property type="evidence" value="ECO:0007669"/>
    <property type="project" value="TreeGrafter"/>
</dbReference>
<dbReference type="InterPro" id="IPR006166">
    <property type="entry name" value="ERCC4_domain"/>
</dbReference>
<evidence type="ECO:0000313" key="12">
    <source>
        <dbReference type="EMBL" id="KAJ0961809.1"/>
    </source>
</evidence>
<comment type="similarity">
    <text evidence="2">Belongs to the XPF family.</text>
</comment>
<organism evidence="12 13">
    <name type="scientific">Dioscorea zingiberensis</name>
    <dbReference type="NCBI Taxonomy" id="325984"/>
    <lineage>
        <taxon>Eukaryota</taxon>
        <taxon>Viridiplantae</taxon>
        <taxon>Streptophyta</taxon>
        <taxon>Embryophyta</taxon>
        <taxon>Tracheophyta</taxon>
        <taxon>Spermatophyta</taxon>
        <taxon>Magnoliopsida</taxon>
        <taxon>Liliopsida</taxon>
        <taxon>Dioscoreales</taxon>
        <taxon>Dioscoreaceae</taxon>
        <taxon>Dioscorea</taxon>
    </lineage>
</organism>
<dbReference type="GO" id="GO:1901255">
    <property type="term" value="P:nucleotide-excision repair involved in interstrand cross-link repair"/>
    <property type="evidence" value="ECO:0007669"/>
    <property type="project" value="TreeGrafter"/>
</dbReference>
<evidence type="ECO:0000256" key="2">
    <source>
        <dbReference type="ARBA" id="ARBA00010015"/>
    </source>
</evidence>
<feature type="region of interest" description="Disordered" evidence="10">
    <location>
        <begin position="536"/>
        <end position="609"/>
    </location>
</feature>
<comment type="caution">
    <text evidence="12">The sequence shown here is derived from an EMBL/GenBank/DDBJ whole genome shotgun (WGS) entry which is preliminary data.</text>
</comment>
<dbReference type="AlphaFoldDB" id="A0A9D5BVX5"/>
<dbReference type="InterPro" id="IPR011335">
    <property type="entry name" value="Restrct_endonuc-II-like"/>
</dbReference>
<keyword evidence="4" id="KW-0255">Endonuclease</keyword>
<dbReference type="PANTHER" id="PTHR10150:SF0">
    <property type="entry name" value="DNA REPAIR ENDONUCLEASE XPF"/>
    <property type="match status" value="1"/>
</dbReference>
<keyword evidence="3" id="KW-0540">Nuclease</keyword>
<evidence type="ECO:0000256" key="5">
    <source>
        <dbReference type="ARBA" id="ARBA00022763"/>
    </source>
</evidence>
<dbReference type="CDD" id="cd20078">
    <property type="entry name" value="XPF_nuclease_XPF_euk"/>
    <property type="match status" value="1"/>
</dbReference>
<feature type="compositionally biased region" description="Basic and acidic residues" evidence="10">
    <location>
        <begin position="356"/>
        <end position="367"/>
    </location>
</feature>
<dbReference type="Proteomes" id="UP001085076">
    <property type="component" value="Miscellaneous, Linkage group lg10"/>
</dbReference>
<keyword evidence="9" id="KW-0539">Nucleus</keyword>
<feature type="compositionally biased region" description="Basic and acidic residues" evidence="10">
    <location>
        <begin position="587"/>
        <end position="609"/>
    </location>
</feature>
<feature type="domain" description="ERCC4" evidence="11">
    <location>
        <begin position="759"/>
        <end position="839"/>
    </location>
</feature>
<comment type="subcellular location">
    <subcellularLocation>
        <location evidence="1">Nucleus</location>
    </subcellularLocation>
</comment>
<dbReference type="Pfam" id="PF02732">
    <property type="entry name" value="ERCC4"/>
    <property type="match status" value="1"/>
</dbReference>
<evidence type="ECO:0000256" key="6">
    <source>
        <dbReference type="ARBA" id="ARBA00022801"/>
    </source>
</evidence>
<dbReference type="SMART" id="SM00891">
    <property type="entry name" value="ERCC4"/>
    <property type="match status" value="1"/>
</dbReference>
<keyword evidence="13" id="KW-1185">Reference proteome</keyword>
<evidence type="ECO:0000256" key="3">
    <source>
        <dbReference type="ARBA" id="ARBA00022722"/>
    </source>
</evidence>
<reference evidence="12" key="1">
    <citation type="submission" date="2021-03" db="EMBL/GenBank/DDBJ databases">
        <authorList>
            <person name="Li Z."/>
            <person name="Yang C."/>
        </authorList>
    </citation>
    <scope>NUCLEOTIDE SEQUENCE</scope>
    <source>
        <strain evidence="12">Dzin_1.0</strain>
        <tissue evidence="12">Leaf</tissue>
    </source>
</reference>
<dbReference type="FunFam" id="1.10.150.20:FF:000038">
    <property type="entry name" value="DNA repair endonuclease UVH1"/>
    <property type="match status" value="1"/>
</dbReference>
<dbReference type="OrthoDB" id="361020at2759"/>
<dbReference type="GO" id="GO:0003684">
    <property type="term" value="F:damaged DNA binding"/>
    <property type="evidence" value="ECO:0007669"/>
    <property type="project" value="TreeGrafter"/>
</dbReference>
<dbReference type="SUPFAM" id="SSF47781">
    <property type="entry name" value="RuvA domain 2-like"/>
    <property type="match status" value="1"/>
</dbReference>
<dbReference type="InterPro" id="IPR047520">
    <property type="entry name" value="XPF_nuclease"/>
</dbReference>
<gene>
    <name evidence="12" type="ORF">J5N97_029637</name>
</gene>
<protein>
    <recommendedName>
        <fullName evidence="11">ERCC4 domain-containing protein</fullName>
    </recommendedName>
</protein>
<dbReference type="InterPro" id="IPR010994">
    <property type="entry name" value="RuvA_2-like"/>
</dbReference>